<sequence length="289" mass="30680">MKGFKAAFERIIEIIFLICACASILSVAVITVYMFVKGSPAIFEIGLVQFLTGTEWLPNSGKFGILPMLVASIYGTFGAVVIGVVVGLFTAIFLAEIGPSWLVRLFRPAIELLAGIPSVVYGFFGLVAVIPMIRNNIGGVGNSLMAVIFILSIMILPTIISVSETSIRAVPESYKEGSLALGATKIQTIFRVTLPAARSGIMAAIVLGIGRALGETMAVILVAGNSVALPGSLLDSVRTLTANIALEMSYASGLHREALFATGVVLFVFIMVLNIVLNLITHKRVSFKK</sequence>
<dbReference type="InterPro" id="IPR035906">
    <property type="entry name" value="MetI-like_sf"/>
</dbReference>
<dbReference type="EMBL" id="NIOJ01000001">
    <property type="protein sequence ID" value="PNU01470.1"/>
    <property type="molecule type" value="Genomic_DNA"/>
</dbReference>
<comment type="similarity">
    <text evidence="2 10">Belongs to the binding-protein-dependent transport system permease family. CysTW subfamily.</text>
</comment>
<dbReference type="AlphaFoldDB" id="A0A2K2FRS7"/>
<dbReference type="Gene3D" id="1.10.3720.10">
    <property type="entry name" value="MetI-like"/>
    <property type="match status" value="1"/>
</dbReference>
<evidence type="ECO:0000256" key="7">
    <source>
        <dbReference type="ARBA" id="ARBA00022989"/>
    </source>
</evidence>
<evidence type="ECO:0000313" key="12">
    <source>
        <dbReference type="EMBL" id="PNU01470.1"/>
    </source>
</evidence>
<evidence type="ECO:0000256" key="6">
    <source>
        <dbReference type="ARBA" id="ARBA00022692"/>
    </source>
</evidence>
<keyword evidence="13" id="KW-1185">Reference proteome</keyword>
<dbReference type="CDD" id="cd06261">
    <property type="entry name" value="TM_PBP2"/>
    <property type="match status" value="1"/>
</dbReference>
<evidence type="ECO:0000259" key="11">
    <source>
        <dbReference type="PROSITE" id="PS50928"/>
    </source>
</evidence>
<keyword evidence="8 9" id="KW-0472">Membrane</keyword>
<dbReference type="Proteomes" id="UP000236151">
    <property type="component" value="Unassembled WGS sequence"/>
</dbReference>
<evidence type="ECO:0000256" key="5">
    <source>
        <dbReference type="ARBA" id="ARBA00022592"/>
    </source>
</evidence>
<keyword evidence="5 10" id="KW-0592">Phosphate transport</keyword>
<evidence type="ECO:0000256" key="3">
    <source>
        <dbReference type="ARBA" id="ARBA00022448"/>
    </source>
</evidence>
<dbReference type="InterPro" id="IPR000515">
    <property type="entry name" value="MetI-like"/>
</dbReference>
<keyword evidence="7 9" id="KW-1133">Transmembrane helix</keyword>
<evidence type="ECO:0000313" key="13">
    <source>
        <dbReference type="Proteomes" id="UP000236151"/>
    </source>
</evidence>
<dbReference type="PANTHER" id="PTHR30425:SF1">
    <property type="entry name" value="PHOSPHATE TRANSPORT SYSTEM PERMEASE PROTEIN PSTC"/>
    <property type="match status" value="1"/>
</dbReference>
<feature type="transmembrane region" description="Helical" evidence="9">
    <location>
        <begin position="258"/>
        <end position="280"/>
    </location>
</feature>
<evidence type="ECO:0000256" key="1">
    <source>
        <dbReference type="ARBA" id="ARBA00004651"/>
    </source>
</evidence>
<evidence type="ECO:0000256" key="8">
    <source>
        <dbReference type="ARBA" id="ARBA00023136"/>
    </source>
</evidence>
<dbReference type="SUPFAM" id="SSF161098">
    <property type="entry name" value="MetI-like"/>
    <property type="match status" value="1"/>
</dbReference>
<feature type="transmembrane region" description="Helical" evidence="9">
    <location>
        <begin position="109"/>
        <end position="133"/>
    </location>
</feature>
<dbReference type="KEGG" id="cthd:CDO33_16205"/>
<gene>
    <name evidence="12" type="primary">pstC</name>
    <name evidence="12" type="ORF">CDQ84_00215</name>
</gene>
<dbReference type="NCBIfam" id="TIGR02138">
    <property type="entry name" value="phosphate_pstC"/>
    <property type="match status" value="1"/>
</dbReference>
<evidence type="ECO:0000256" key="9">
    <source>
        <dbReference type="RuleBase" id="RU363032"/>
    </source>
</evidence>
<feature type="transmembrane region" description="Helical" evidence="9">
    <location>
        <begin position="12"/>
        <end position="36"/>
    </location>
</feature>
<comment type="function">
    <text evidence="10">Part of the binding-protein-dependent transport system for phosphate; probably responsible for the translocation of the substrate across the membrane.</text>
</comment>
<protein>
    <recommendedName>
        <fullName evidence="10">Phosphate transport system permease protein</fullName>
    </recommendedName>
</protein>
<keyword evidence="4 10" id="KW-1003">Cell membrane</keyword>
<comment type="subcellular location">
    <subcellularLocation>
        <location evidence="1 9">Cell membrane</location>
        <topology evidence="1 9">Multi-pass membrane protein</topology>
    </subcellularLocation>
</comment>
<dbReference type="GO" id="GO:0006817">
    <property type="term" value="P:phosphate ion transport"/>
    <property type="evidence" value="ECO:0007669"/>
    <property type="project" value="UniProtKB-KW"/>
</dbReference>
<feature type="transmembrane region" description="Helical" evidence="9">
    <location>
        <begin position="65"/>
        <end position="97"/>
    </location>
</feature>
<evidence type="ECO:0000256" key="10">
    <source>
        <dbReference type="RuleBase" id="RU363054"/>
    </source>
</evidence>
<keyword evidence="3 9" id="KW-0813">Transport</keyword>
<accession>A0A2K2FRS7</accession>
<dbReference type="PROSITE" id="PS50928">
    <property type="entry name" value="ABC_TM1"/>
    <property type="match status" value="1"/>
</dbReference>
<dbReference type="Pfam" id="PF00528">
    <property type="entry name" value="BPD_transp_1"/>
    <property type="match status" value="1"/>
</dbReference>
<comment type="caution">
    <text evidence="12">The sequence shown here is derived from an EMBL/GenBank/DDBJ whole genome shotgun (WGS) entry which is preliminary data.</text>
</comment>
<dbReference type="PANTHER" id="PTHR30425">
    <property type="entry name" value="PHOSPHATE TRANSPORT SYSTEM PERMEASE PROTEIN PST"/>
    <property type="match status" value="1"/>
</dbReference>
<evidence type="ECO:0000256" key="2">
    <source>
        <dbReference type="ARBA" id="ARBA00007069"/>
    </source>
</evidence>
<proteinExistence type="inferred from homology"/>
<dbReference type="OrthoDB" id="9785113at2"/>
<dbReference type="InterPro" id="IPR051124">
    <property type="entry name" value="Phosphate_Transport_Permease"/>
</dbReference>
<dbReference type="GO" id="GO:0005886">
    <property type="term" value="C:plasma membrane"/>
    <property type="evidence" value="ECO:0007669"/>
    <property type="project" value="UniProtKB-SubCell"/>
</dbReference>
<feature type="transmembrane region" description="Helical" evidence="9">
    <location>
        <begin position="139"/>
        <end position="160"/>
    </location>
</feature>
<keyword evidence="6 9" id="KW-0812">Transmembrane</keyword>
<evidence type="ECO:0000256" key="4">
    <source>
        <dbReference type="ARBA" id="ARBA00022475"/>
    </source>
</evidence>
<reference evidence="13" key="1">
    <citation type="submission" date="2017-06" db="EMBL/GenBank/DDBJ databases">
        <title>Investigating the central metabolism of Clostridium thermosuccinogenes.</title>
        <authorList>
            <person name="Koendjbiharie J.G."/>
            <person name="Van Kranenburg R."/>
            <person name="Vriesendorp B."/>
        </authorList>
    </citation>
    <scope>NUCLEOTIDE SEQUENCE [LARGE SCALE GENOMIC DNA]</scope>
    <source>
        <strain evidence="13">DSM 5806</strain>
    </source>
</reference>
<feature type="domain" description="ABC transmembrane type-1" evidence="11">
    <location>
        <begin position="69"/>
        <end position="277"/>
    </location>
</feature>
<dbReference type="GO" id="GO:0005315">
    <property type="term" value="F:phosphate transmembrane transporter activity"/>
    <property type="evidence" value="ECO:0007669"/>
    <property type="project" value="InterPro"/>
</dbReference>
<feature type="transmembrane region" description="Helical" evidence="9">
    <location>
        <begin position="201"/>
        <end position="224"/>
    </location>
</feature>
<dbReference type="RefSeq" id="WP_103079699.1">
    <property type="nucleotide sequence ID" value="NZ_CP021850.1"/>
</dbReference>
<dbReference type="InterPro" id="IPR011864">
    <property type="entry name" value="Phosphate_PstC"/>
</dbReference>
<organism evidence="12 13">
    <name type="scientific">Clostridium thermosuccinogenes</name>
    <dbReference type="NCBI Taxonomy" id="84032"/>
    <lineage>
        <taxon>Bacteria</taxon>
        <taxon>Bacillati</taxon>
        <taxon>Bacillota</taxon>
        <taxon>Clostridia</taxon>
        <taxon>Eubacteriales</taxon>
        <taxon>Clostridiaceae</taxon>
        <taxon>Clostridium</taxon>
    </lineage>
</organism>
<name>A0A2K2FRS7_9CLOT</name>